<dbReference type="EMBL" id="JAPMOU010000007">
    <property type="protein sequence ID" value="MDE1461877.1"/>
    <property type="molecule type" value="Genomic_DNA"/>
</dbReference>
<keyword evidence="3" id="KW-1185">Reference proteome</keyword>
<feature type="domain" description="Transcription factor zinc-finger" evidence="1">
    <location>
        <begin position="2"/>
        <end position="44"/>
    </location>
</feature>
<dbReference type="InterPro" id="IPR027392">
    <property type="entry name" value="TF_Znf"/>
</dbReference>
<evidence type="ECO:0000259" key="1">
    <source>
        <dbReference type="Pfam" id="PF13453"/>
    </source>
</evidence>
<dbReference type="Proteomes" id="UP001528823">
    <property type="component" value="Unassembled WGS sequence"/>
</dbReference>
<organism evidence="2 3">
    <name type="scientific">Spartinivicinus poritis</name>
    <dbReference type="NCBI Taxonomy" id="2994640"/>
    <lineage>
        <taxon>Bacteria</taxon>
        <taxon>Pseudomonadati</taxon>
        <taxon>Pseudomonadota</taxon>
        <taxon>Gammaproteobacteria</taxon>
        <taxon>Oceanospirillales</taxon>
        <taxon>Zooshikellaceae</taxon>
        <taxon>Spartinivicinus</taxon>
    </lineage>
</organism>
<proteinExistence type="predicted"/>
<protein>
    <submittedName>
        <fullName evidence="2">Zf-TFIIB domain-containing protein</fullName>
    </submittedName>
</protein>
<evidence type="ECO:0000313" key="3">
    <source>
        <dbReference type="Proteomes" id="UP001528823"/>
    </source>
</evidence>
<evidence type="ECO:0000313" key="2">
    <source>
        <dbReference type="EMBL" id="MDE1461877.1"/>
    </source>
</evidence>
<gene>
    <name evidence="2" type="ORF">ORQ98_07830</name>
</gene>
<name>A0ABT5U8L0_9GAMM</name>
<comment type="caution">
    <text evidence="2">The sequence shown here is derived from an EMBL/GenBank/DDBJ whole genome shotgun (WGS) entry which is preliminary data.</text>
</comment>
<accession>A0ABT5U8L0</accession>
<sequence length="185" mass="21759">MKCTKCKQGFLTPIKLEPAFPCLECSECQGHWLYMEDYLRWLEKSATEETSEPQVNEQVEVDDSKLALLCPETGRIMLKYRISADNSHKVDLSPEVNGIWLDKGEWTLLKNEGLARKLNQIFTEPWQRKIREQTAQRNFADQYKNTFGKTDYEELKRMREWLNSKDNKQTMIAYLLAETPYSALH</sequence>
<dbReference type="RefSeq" id="WP_274688236.1">
    <property type="nucleotide sequence ID" value="NZ_JAPMOU010000007.1"/>
</dbReference>
<reference evidence="2 3" key="1">
    <citation type="submission" date="2022-11" db="EMBL/GenBank/DDBJ databases">
        <title>Spartinivicinus poritis sp. nov., isolated from scleractinian coral Porites lutea.</title>
        <authorList>
            <person name="Zhang G."/>
            <person name="Cai L."/>
            <person name="Wei Q."/>
        </authorList>
    </citation>
    <scope>NUCLEOTIDE SEQUENCE [LARGE SCALE GENOMIC DNA]</scope>
    <source>
        <strain evidence="2 3">A2-2</strain>
    </source>
</reference>
<dbReference type="Pfam" id="PF13453">
    <property type="entry name" value="Zn_ribbon_TFIIB"/>
    <property type="match status" value="1"/>
</dbReference>